<dbReference type="Proteomes" id="UP000614027">
    <property type="component" value="Unassembled WGS sequence"/>
</dbReference>
<keyword evidence="2" id="KW-1185">Reference proteome</keyword>
<reference evidence="1" key="1">
    <citation type="submission" date="2019-09" db="EMBL/GenBank/DDBJ databases">
        <title>Bird 10,000 Genomes (B10K) Project - Family phase.</title>
        <authorList>
            <person name="Zhang G."/>
        </authorList>
    </citation>
    <scope>NUCLEOTIDE SEQUENCE</scope>
    <source>
        <strain evidence="1">B10K-DU-001-09</strain>
        <tissue evidence="1">Muscle</tissue>
    </source>
</reference>
<protein>
    <submittedName>
        <fullName evidence="1">S15A2 protein</fullName>
    </submittedName>
</protein>
<dbReference type="EMBL" id="WBMV01002074">
    <property type="protein sequence ID" value="NXC26660.1"/>
    <property type="molecule type" value="Genomic_DNA"/>
</dbReference>
<proteinExistence type="predicted"/>
<feature type="non-terminal residue" evidence="1">
    <location>
        <position position="141"/>
    </location>
</feature>
<evidence type="ECO:0000313" key="1">
    <source>
        <dbReference type="EMBL" id="NXC26660.1"/>
    </source>
</evidence>
<comment type="caution">
    <text evidence="1">The sequence shown here is derived from an EMBL/GenBank/DDBJ whole genome shotgun (WGS) entry which is preliminary data.</text>
</comment>
<accession>A0A851MH81</accession>
<feature type="non-terminal residue" evidence="1">
    <location>
        <position position="1"/>
    </location>
</feature>
<sequence>HREGKISIQLSCFWDRRKHIKPLSECGTKPENGMAGIRFINGLNQRANVTIDNKRFVAVQGYHGDSEYLLMRRGIYNNGTCITRTGEFPMGVGLLDFGASYTVVITNISEGVANTWKLEDIKANSVHMAWQIPQYTLISAG</sequence>
<dbReference type="AlphaFoldDB" id="A0A851MH81"/>
<name>A0A851MH81_9DEND</name>
<organism evidence="1 2">
    <name type="scientific">Campylorhamphus procurvoides</name>
    <dbReference type="NCBI Taxonomy" id="190295"/>
    <lineage>
        <taxon>Eukaryota</taxon>
        <taxon>Metazoa</taxon>
        <taxon>Chordata</taxon>
        <taxon>Craniata</taxon>
        <taxon>Vertebrata</taxon>
        <taxon>Euteleostomi</taxon>
        <taxon>Archelosauria</taxon>
        <taxon>Archosauria</taxon>
        <taxon>Dinosauria</taxon>
        <taxon>Saurischia</taxon>
        <taxon>Theropoda</taxon>
        <taxon>Coelurosauria</taxon>
        <taxon>Aves</taxon>
        <taxon>Neognathae</taxon>
        <taxon>Neoaves</taxon>
        <taxon>Telluraves</taxon>
        <taxon>Australaves</taxon>
        <taxon>Passeriformes</taxon>
        <taxon>Dendrocolaptidae</taxon>
        <taxon>Campylorhamphus</taxon>
    </lineage>
</organism>
<dbReference type="OrthoDB" id="205993at2759"/>
<evidence type="ECO:0000313" key="2">
    <source>
        <dbReference type="Proteomes" id="UP000614027"/>
    </source>
</evidence>
<gene>
    <name evidence="1" type="primary">Slc15a2_0</name>
    <name evidence="1" type="ORF">CAMPRO_R01582</name>
</gene>